<comment type="caution">
    <text evidence="1">The sequence shown here is derived from an EMBL/GenBank/DDBJ whole genome shotgun (WGS) entry which is preliminary data.</text>
</comment>
<organism evidence="1 2">
    <name type="scientific">Metarhizium robertsii</name>
    <dbReference type="NCBI Taxonomy" id="568076"/>
    <lineage>
        <taxon>Eukaryota</taxon>
        <taxon>Fungi</taxon>
        <taxon>Dikarya</taxon>
        <taxon>Ascomycota</taxon>
        <taxon>Pezizomycotina</taxon>
        <taxon>Sordariomycetes</taxon>
        <taxon>Hypocreomycetidae</taxon>
        <taxon>Hypocreales</taxon>
        <taxon>Clavicipitaceae</taxon>
        <taxon>Metarhizium</taxon>
    </lineage>
</organism>
<reference evidence="1 2" key="1">
    <citation type="submission" date="2014-02" db="EMBL/GenBank/DDBJ databases">
        <title>The genome sequence of the entomopathogenic fungus Metarhizium robertsii ARSEF 2575.</title>
        <authorList>
            <person name="Giuliano Garisto Donzelli B."/>
            <person name="Roe B.A."/>
            <person name="Macmil S.L."/>
            <person name="Krasnoff S.B."/>
            <person name="Gibson D.M."/>
        </authorList>
    </citation>
    <scope>NUCLEOTIDE SEQUENCE [LARGE SCALE GENOMIC DNA]</scope>
    <source>
        <strain evidence="1 2">ARSEF 2575</strain>
    </source>
</reference>
<accession>A0A0A1URB3</accession>
<dbReference type="EMBL" id="JELW01000029">
    <property type="protein sequence ID" value="EXU98179.1"/>
    <property type="molecule type" value="Genomic_DNA"/>
</dbReference>
<proteinExistence type="predicted"/>
<protein>
    <submittedName>
        <fullName evidence="1">Uncharacterized protein</fullName>
    </submittedName>
</protein>
<name>A0A0A1URB3_9HYPO</name>
<dbReference type="AlphaFoldDB" id="A0A0A1URB3"/>
<dbReference type="HOGENOM" id="CLU_2062047_0_0_1"/>
<sequence>MQVGLATTEVSNINAVSQKLANASFRSTVGGLPRSANGSFPEDLQISAPKDSLTNRLIGYIGVQEEEMSLYRERLLVHVFNPTLEWEPARPLISGACHPKSEVDELDDILMPTCSYGIH</sequence>
<dbReference type="Proteomes" id="UP000030151">
    <property type="component" value="Unassembled WGS sequence"/>
</dbReference>
<evidence type="ECO:0000313" key="2">
    <source>
        <dbReference type="Proteomes" id="UP000030151"/>
    </source>
</evidence>
<evidence type="ECO:0000313" key="1">
    <source>
        <dbReference type="EMBL" id="EXU98179.1"/>
    </source>
</evidence>
<gene>
    <name evidence="1" type="ORF">X797_008784</name>
</gene>